<feature type="chain" id="PRO_5041354971" evidence="2">
    <location>
        <begin position="21"/>
        <end position="51"/>
    </location>
</feature>
<reference evidence="3" key="1">
    <citation type="journal article" date="2023" name="bioRxiv">
        <title>Scaffold-level genome assemblies of two parasitoid biocontrol wasps reveal the parthenogenesis mechanism and an associated novel virus.</title>
        <authorList>
            <person name="Inwood S."/>
            <person name="Skelly J."/>
            <person name="Guhlin J."/>
            <person name="Harrop T."/>
            <person name="Goldson S."/>
            <person name="Dearden P."/>
        </authorList>
    </citation>
    <scope>NUCLEOTIDE SEQUENCE</scope>
    <source>
        <strain evidence="3">Irish</strain>
        <tissue evidence="3">Whole body</tissue>
    </source>
</reference>
<dbReference type="EMBL" id="JAQQBS010001422">
    <property type="protein sequence ID" value="KAK0163749.1"/>
    <property type="molecule type" value="Genomic_DNA"/>
</dbReference>
<feature type="signal peptide" evidence="2">
    <location>
        <begin position="1"/>
        <end position="20"/>
    </location>
</feature>
<dbReference type="Proteomes" id="UP001168990">
    <property type="component" value="Unassembled WGS sequence"/>
</dbReference>
<evidence type="ECO:0000313" key="3">
    <source>
        <dbReference type="EMBL" id="KAK0163749.1"/>
    </source>
</evidence>
<feature type="compositionally biased region" description="Basic and acidic residues" evidence="1">
    <location>
        <begin position="29"/>
        <end position="41"/>
    </location>
</feature>
<evidence type="ECO:0000256" key="2">
    <source>
        <dbReference type="SAM" id="SignalP"/>
    </source>
</evidence>
<keyword evidence="2" id="KW-0732">Signal</keyword>
<dbReference type="AlphaFoldDB" id="A0AA39KJH7"/>
<keyword evidence="4" id="KW-1185">Reference proteome</keyword>
<gene>
    <name evidence="3" type="ORF">PV328_002447</name>
</gene>
<accession>A0AA39KJH7</accession>
<organism evidence="3 4">
    <name type="scientific">Microctonus aethiopoides</name>
    <dbReference type="NCBI Taxonomy" id="144406"/>
    <lineage>
        <taxon>Eukaryota</taxon>
        <taxon>Metazoa</taxon>
        <taxon>Ecdysozoa</taxon>
        <taxon>Arthropoda</taxon>
        <taxon>Hexapoda</taxon>
        <taxon>Insecta</taxon>
        <taxon>Pterygota</taxon>
        <taxon>Neoptera</taxon>
        <taxon>Endopterygota</taxon>
        <taxon>Hymenoptera</taxon>
        <taxon>Apocrita</taxon>
        <taxon>Ichneumonoidea</taxon>
        <taxon>Braconidae</taxon>
        <taxon>Euphorinae</taxon>
        <taxon>Microctonus</taxon>
    </lineage>
</organism>
<name>A0AA39KJH7_9HYME</name>
<sequence length="51" mass="5473">MLSLVCAGLGLKLCWSPVGTSPKIALDPGGEKSLRKQEGEKKVHKHLNNGF</sequence>
<protein>
    <submittedName>
        <fullName evidence="3">Uncharacterized protein</fullName>
    </submittedName>
</protein>
<reference evidence="3" key="2">
    <citation type="submission" date="2023-03" db="EMBL/GenBank/DDBJ databases">
        <authorList>
            <person name="Inwood S.N."/>
            <person name="Skelly J.G."/>
            <person name="Guhlin J."/>
            <person name="Harrop T.W.R."/>
            <person name="Goldson S.G."/>
            <person name="Dearden P.K."/>
        </authorList>
    </citation>
    <scope>NUCLEOTIDE SEQUENCE</scope>
    <source>
        <strain evidence="3">Irish</strain>
        <tissue evidence="3">Whole body</tissue>
    </source>
</reference>
<feature type="region of interest" description="Disordered" evidence="1">
    <location>
        <begin position="26"/>
        <end position="51"/>
    </location>
</feature>
<evidence type="ECO:0000313" key="4">
    <source>
        <dbReference type="Proteomes" id="UP001168990"/>
    </source>
</evidence>
<evidence type="ECO:0000256" key="1">
    <source>
        <dbReference type="SAM" id="MobiDB-lite"/>
    </source>
</evidence>
<comment type="caution">
    <text evidence="3">The sequence shown here is derived from an EMBL/GenBank/DDBJ whole genome shotgun (WGS) entry which is preliminary data.</text>
</comment>
<feature type="compositionally biased region" description="Basic residues" evidence="1">
    <location>
        <begin position="42"/>
        <end position="51"/>
    </location>
</feature>
<proteinExistence type="predicted"/>
<feature type="non-terminal residue" evidence="3">
    <location>
        <position position="1"/>
    </location>
</feature>